<accession>A0ACC6KRY9</accession>
<evidence type="ECO:0000313" key="1">
    <source>
        <dbReference type="EMBL" id="MDR6781897.1"/>
    </source>
</evidence>
<name>A0ACC6KRY9_9SPHI</name>
<sequence length="117" mass="12591">MAILKLKAKLVGVGAVNNTYIYLENVPDQNNPSATPIGLAPKNTARKEWINNKIALNVTGYLDYQLNVHAVMGTDWAFTLTNSETNKVVLELSGATGSDPALGMNVSIEKGAELIDF</sequence>
<gene>
    <name evidence="1" type="ORF">J2X78_000449</name>
</gene>
<keyword evidence="2" id="KW-1185">Reference proteome</keyword>
<comment type="caution">
    <text evidence="1">The sequence shown here is derived from an EMBL/GenBank/DDBJ whole genome shotgun (WGS) entry which is preliminary data.</text>
</comment>
<dbReference type="EMBL" id="JAVDTF010000001">
    <property type="protein sequence ID" value="MDR6781897.1"/>
    <property type="molecule type" value="Genomic_DNA"/>
</dbReference>
<protein>
    <submittedName>
        <fullName evidence="1">Uncharacterized protein</fullName>
    </submittedName>
</protein>
<evidence type="ECO:0000313" key="2">
    <source>
        <dbReference type="Proteomes" id="UP001246858"/>
    </source>
</evidence>
<organism evidence="1 2">
    <name type="scientific">Pedobacter africanus</name>
    <dbReference type="NCBI Taxonomy" id="151894"/>
    <lineage>
        <taxon>Bacteria</taxon>
        <taxon>Pseudomonadati</taxon>
        <taxon>Bacteroidota</taxon>
        <taxon>Sphingobacteriia</taxon>
        <taxon>Sphingobacteriales</taxon>
        <taxon>Sphingobacteriaceae</taxon>
        <taxon>Pedobacter</taxon>
    </lineage>
</organism>
<dbReference type="Proteomes" id="UP001246858">
    <property type="component" value="Unassembled WGS sequence"/>
</dbReference>
<reference evidence="1" key="1">
    <citation type="submission" date="2023-07" db="EMBL/GenBank/DDBJ databases">
        <title>Sorghum-associated microbial communities from plants grown in Nebraska, USA.</title>
        <authorList>
            <person name="Schachtman D."/>
        </authorList>
    </citation>
    <scope>NUCLEOTIDE SEQUENCE</scope>
    <source>
        <strain evidence="1">2697</strain>
    </source>
</reference>
<proteinExistence type="predicted"/>